<dbReference type="InterPro" id="IPR011234">
    <property type="entry name" value="Fumarylacetoacetase-like_C"/>
</dbReference>
<dbReference type="Proteomes" id="UP000242699">
    <property type="component" value="Unassembled WGS sequence"/>
</dbReference>
<evidence type="ECO:0000256" key="2">
    <source>
        <dbReference type="ARBA" id="ARBA00022723"/>
    </source>
</evidence>
<comment type="caution">
    <text evidence="4">The sequence shown here is derived from an EMBL/GenBank/DDBJ whole genome shotgun (WGS) entry which is preliminary data.</text>
</comment>
<protein>
    <submittedName>
        <fullName evidence="4">FAA hydrolase family protein</fullName>
    </submittedName>
</protein>
<comment type="similarity">
    <text evidence="1">Belongs to the FAH family.</text>
</comment>
<evidence type="ECO:0000256" key="1">
    <source>
        <dbReference type="ARBA" id="ARBA00010211"/>
    </source>
</evidence>
<dbReference type="EMBL" id="PXYT01000003">
    <property type="protein sequence ID" value="PSR31279.1"/>
    <property type="molecule type" value="Genomic_DNA"/>
</dbReference>
<evidence type="ECO:0000313" key="4">
    <source>
        <dbReference type="EMBL" id="PSR31279.1"/>
    </source>
</evidence>
<evidence type="ECO:0000259" key="3">
    <source>
        <dbReference type="Pfam" id="PF01557"/>
    </source>
</evidence>
<reference evidence="4 5" key="1">
    <citation type="journal article" date="2014" name="BMC Genomics">
        <title>Comparison of environmental and isolate Sulfobacillus genomes reveals diverse carbon, sulfur, nitrogen, and hydrogen metabolisms.</title>
        <authorList>
            <person name="Justice N.B."/>
            <person name="Norman A."/>
            <person name="Brown C.T."/>
            <person name="Singh A."/>
            <person name="Thomas B.C."/>
            <person name="Banfield J.F."/>
        </authorList>
    </citation>
    <scope>NUCLEOTIDE SEQUENCE [LARGE SCALE GENOMIC DNA]</scope>
    <source>
        <strain evidence="4">AMDSBA1</strain>
    </source>
</reference>
<organism evidence="4 5">
    <name type="scientific">Sulfobacillus benefaciens</name>
    <dbReference type="NCBI Taxonomy" id="453960"/>
    <lineage>
        <taxon>Bacteria</taxon>
        <taxon>Bacillati</taxon>
        <taxon>Bacillota</taxon>
        <taxon>Clostridia</taxon>
        <taxon>Eubacteriales</taxon>
        <taxon>Clostridiales Family XVII. Incertae Sedis</taxon>
        <taxon>Sulfobacillus</taxon>
    </lineage>
</organism>
<dbReference type="InterPro" id="IPR051121">
    <property type="entry name" value="FAH"/>
</dbReference>
<keyword evidence="4" id="KW-0378">Hydrolase</keyword>
<dbReference type="GO" id="GO:0016853">
    <property type="term" value="F:isomerase activity"/>
    <property type="evidence" value="ECO:0007669"/>
    <property type="project" value="UniProtKB-ARBA"/>
</dbReference>
<keyword evidence="2" id="KW-0479">Metal-binding</keyword>
<dbReference type="PANTHER" id="PTHR42796:SF4">
    <property type="entry name" value="FUMARYLACETOACETATE HYDROLASE DOMAIN-CONTAINING PROTEIN 2A"/>
    <property type="match status" value="1"/>
</dbReference>
<gene>
    <name evidence="4" type="ORF">C7B43_02610</name>
</gene>
<dbReference type="SUPFAM" id="SSF56529">
    <property type="entry name" value="FAH"/>
    <property type="match status" value="1"/>
</dbReference>
<evidence type="ECO:0000313" key="5">
    <source>
        <dbReference type="Proteomes" id="UP000242699"/>
    </source>
</evidence>
<dbReference type="InterPro" id="IPR036663">
    <property type="entry name" value="Fumarylacetoacetase_C_sf"/>
</dbReference>
<feature type="domain" description="Fumarylacetoacetase-like C-terminal" evidence="3">
    <location>
        <begin position="84"/>
        <end position="290"/>
    </location>
</feature>
<proteinExistence type="inferred from homology"/>
<dbReference type="Gene3D" id="3.90.850.10">
    <property type="entry name" value="Fumarylacetoacetase-like, C-terminal domain"/>
    <property type="match status" value="1"/>
</dbReference>
<dbReference type="GO" id="GO:0046872">
    <property type="term" value="F:metal ion binding"/>
    <property type="evidence" value="ECO:0007669"/>
    <property type="project" value="UniProtKB-KW"/>
</dbReference>
<dbReference type="GO" id="GO:0016787">
    <property type="term" value="F:hydrolase activity"/>
    <property type="evidence" value="ECO:0007669"/>
    <property type="project" value="UniProtKB-KW"/>
</dbReference>
<dbReference type="AlphaFoldDB" id="A0A2T2X9W9"/>
<dbReference type="PANTHER" id="PTHR42796">
    <property type="entry name" value="FUMARYLACETOACETATE HYDROLASE DOMAIN-CONTAINING PROTEIN 2A-RELATED"/>
    <property type="match status" value="1"/>
</dbReference>
<dbReference type="FunFam" id="3.90.850.10:FF:000002">
    <property type="entry name" value="2-hydroxyhepta-2,4-diene-1,7-dioate isomerase"/>
    <property type="match status" value="1"/>
</dbReference>
<dbReference type="Pfam" id="PF01557">
    <property type="entry name" value="FAA_hydrolase"/>
    <property type="match status" value="1"/>
</dbReference>
<accession>A0A2T2X9W9</accession>
<sequence length="297" mass="32532">MKLASAIVNGREEALWVSSGGYVPISRLREYFGGEGEPVIMSRILSDAALQDQLREFTQRATEAGVSLNTSVDRLLAPVPSPGKIICVGLNYRSHAKESQMEIPASPVLFNKYNNTVCGPGTVIDPPDDSGQLDYEAELVVIIGKKGSHIPHEQALDYVAGYCNGNDVSARDLQFRTGQWLLGKSCDQFAPMGPHMVTADEISDPDNLEITGWRNDEMVQHANTRDMIFSCRDLISYISRYITLTPGDVIFTGTPEGVILGKPPESRRWLEPGETISVEIQGLGRLTNEIGIPGRRG</sequence>
<dbReference type="GO" id="GO:0019752">
    <property type="term" value="P:carboxylic acid metabolic process"/>
    <property type="evidence" value="ECO:0007669"/>
    <property type="project" value="UniProtKB-ARBA"/>
</dbReference>
<name>A0A2T2X9W9_9FIRM</name>